<comment type="caution">
    <text evidence="2">The sequence shown here is derived from an EMBL/GenBank/DDBJ whole genome shotgun (WGS) entry which is preliminary data.</text>
</comment>
<dbReference type="AlphaFoldDB" id="A0A8K0KS29"/>
<accession>A0A8K0KS29</accession>
<feature type="coiled-coil region" evidence="1">
    <location>
        <begin position="22"/>
        <end position="60"/>
    </location>
</feature>
<dbReference type="EMBL" id="KZ312408">
    <property type="protein sequence ID" value="KAG8240182.1"/>
    <property type="molecule type" value="Genomic_DNA"/>
</dbReference>
<evidence type="ECO:0000313" key="2">
    <source>
        <dbReference type="EMBL" id="KAG8240182.1"/>
    </source>
</evidence>
<name>A0A8K0KS29_LADFU</name>
<dbReference type="OrthoDB" id="7361881at2759"/>
<reference evidence="2" key="1">
    <citation type="submission" date="2013-04" db="EMBL/GenBank/DDBJ databases">
        <authorList>
            <person name="Qu J."/>
            <person name="Murali S.C."/>
            <person name="Bandaranaike D."/>
            <person name="Bellair M."/>
            <person name="Blankenburg K."/>
            <person name="Chao H."/>
            <person name="Dinh H."/>
            <person name="Doddapaneni H."/>
            <person name="Downs B."/>
            <person name="Dugan-Rocha S."/>
            <person name="Elkadiri S."/>
            <person name="Gnanaolivu R.D."/>
            <person name="Hernandez B."/>
            <person name="Javaid M."/>
            <person name="Jayaseelan J.C."/>
            <person name="Lee S."/>
            <person name="Li M."/>
            <person name="Ming W."/>
            <person name="Munidasa M."/>
            <person name="Muniz J."/>
            <person name="Nguyen L."/>
            <person name="Ongeri F."/>
            <person name="Osuji N."/>
            <person name="Pu L.-L."/>
            <person name="Puazo M."/>
            <person name="Qu C."/>
            <person name="Quiroz J."/>
            <person name="Raj R."/>
            <person name="Weissenberger G."/>
            <person name="Xin Y."/>
            <person name="Zou X."/>
            <person name="Han Y."/>
            <person name="Richards S."/>
            <person name="Worley K."/>
            <person name="Muzny D."/>
            <person name="Gibbs R."/>
        </authorList>
    </citation>
    <scope>NUCLEOTIDE SEQUENCE</scope>
    <source>
        <strain evidence="2">Sampled in the wild</strain>
    </source>
</reference>
<evidence type="ECO:0000256" key="1">
    <source>
        <dbReference type="SAM" id="Coils"/>
    </source>
</evidence>
<proteinExistence type="predicted"/>
<dbReference type="Proteomes" id="UP000792457">
    <property type="component" value="Unassembled WGS sequence"/>
</dbReference>
<protein>
    <submittedName>
        <fullName evidence="2">Uncharacterized protein</fullName>
    </submittedName>
</protein>
<organism evidence="2 3">
    <name type="scientific">Ladona fulva</name>
    <name type="common">Scarce chaser dragonfly</name>
    <name type="synonym">Libellula fulva</name>
    <dbReference type="NCBI Taxonomy" id="123851"/>
    <lineage>
        <taxon>Eukaryota</taxon>
        <taxon>Metazoa</taxon>
        <taxon>Ecdysozoa</taxon>
        <taxon>Arthropoda</taxon>
        <taxon>Hexapoda</taxon>
        <taxon>Insecta</taxon>
        <taxon>Pterygota</taxon>
        <taxon>Palaeoptera</taxon>
        <taxon>Odonata</taxon>
        <taxon>Epiprocta</taxon>
        <taxon>Anisoptera</taxon>
        <taxon>Libelluloidea</taxon>
        <taxon>Libellulidae</taxon>
        <taxon>Ladona</taxon>
    </lineage>
</organism>
<reference evidence="2" key="2">
    <citation type="submission" date="2017-10" db="EMBL/GenBank/DDBJ databases">
        <title>Ladona fulva Genome sequencing and assembly.</title>
        <authorList>
            <person name="Murali S."/>
            <person name="Richards S."/>
            <person name="Bandaranaike D."/>
            <person name="Bellair M."/>
            <person name="Blankenburg K."/>
            <person name="Chao H."/>
            <person name="Dinh H."/>
            <person name="Doddapaneni H."/>
            <person name="Dugan-Rocha S."/>
            <person name="Elkadiri S."/>
            <person name="Gnanaolivu R."/>
            <person name="Hernandez B."/>
            <person name="Skinner E."/>
            <person name="Javaid M."/>
            <person name="Lee S."/>
            <person name="Li M."/>
            <person name="Ming W."/>
            <person name="Munidasa M."/>
            <person name="Muniz J."/>
            <person name="Nguyen L."/>
            <person name="Hughes D."/>
            <person name="Osuji N."/>
            <person name="Pu L.-L."/>
            <person name="Puazo M."/>
            <person name="Qu C."/>
            <person name="Quiroz J."/>
            <person name="Raj R."/>
            <person name="Weissenberger G."/>
            <person name="Xin Y."/>
            <person name="Zou X."/>
            <person name="Han Y."/>
            <person name="Worley K."/>
            <person name="Muzny D."/>
            <person name="Gibbs R."/>
        </authorList>
    </citation>
    <scope>NUCLEOTIDE SEQUENCE</scope>
    <source>
        <strain evidence="2">Sampled in the wild</strain>
    </source>
</reference>
<keyword evidence="3" id="KW-1185">Reference proteome</keyword>
<sequence>MEYLTGLESLYLNTASTTITTTEDVESQIKETIDEKDNLIRRQLKEIMDLKRELDIVVSERDSLLCEVNKLKFELEVAGLKKVRDELRR</sequence>
<evidence type="ECO:0000313" key="3">
    <source>
        <dbReference type="Proteomes" id="UP000792457"/>
    </source>
</evidence>
<gene>
    <name evidence="2" type="ORF">J437_LFUL009473</name>
</gene>
<keyword evidence="1" id="KW-0175">Coiled coil</keyword>